<dbReference type="Pfam" id="PF03592">
    <property type="entry name" value="Terminase_2"/>
    <property type="match status" value="1"/>
</dbReference>
<dbReference type="AlphaFoldDB" id="A0A4Y1MRP8"/>
<dbReference type="InterPro" id="IPR052404">
    <property type="entry name" value="SPP1-like_terminase"/>
</dbReference>
<dbReference type="PANTHER" id="PTHR41328:SF2">
    <property type="entry name" value="TERMINASE SMALL SUBUNIT"/>
    <property type="match status" value="1"/>
</dbReference>
<evidence type="ECO:0000256" key="1">
    <source>
        <dbReference type="ARBA" id="ARBA00022612"/>
    </source>
</evidence>
<proteinExistence type="predicted"/>
<evidence type="ECO:0000313" key="4">
    <source>
        <dbReference type="EMBL" id="AWV20655.1"/>
    </source>
</evidence>
<keyword evidence="1" id="KW-1188">Viral release from host cell</keyword>
<sequence length="273" mass="29957">MTGDAEIGAEDQEAEPASPSALTPRQRRFVDEYLVDLNGTQAAIRAGYSSNTAISQASRLLGYANIEAAIQEASEARQRRLGLSSDHIARELQRVATSDIRDAFDANGNLLPPHQWPDNFAAAVAGVDVVTKSMGEGEVIYTSKLKLWPKAQALEALGKRIWPERRGKPVRFALPEIRTAADIVPALAAVASAVSKGALTPEEGQAVAGCWRPSGRRSRRRIWSGGWLPWKPQGRDRLWQGRLTLGCVAWRRSGVVRLRCGVWLRRMGRLLTS</sequence>
<dbReference type="InterPro" id="IPR005335">
    <property type="entry name" value="Terminase_ssu"/>
</dbReference>
<evidence type="ECO:0000256" key="3">
    <source>
        <dbReference type="SAM" id="MobiDB-lite"/>
    </source>
</evidence>
<feature type="region of interest" description="Disordered" evidence="3">
    <location>
        <begin position="1"/>
        <end position="25"/>
    </location>
</feature>
<dbReference type="InterPro" id="IPR038713">
    <property type="entry name" value="Terminase_Gp1_N_sf"/>
</dbReference>
<accession>A0A4Y1MRP8</accession>
<dbReference type="GO" id="GO:0051276">
    <property type="term" value="P:chromosome organization"/>
    <property type="evidence" value="ECO:0007669"/>
    <property type="project" value="InterPro"/>
</dbReference>
<dbReference type="EMBL" id="CP025188">
    <property type="protein sequence ID" value="AWV20655.1"/>
    <property type="molecule type" value="Genomic_DNA"/>
</dbReference>
<organism evidence="4">
    <name type="scientific">Roseomonas mucosa</name>
    <dbReference type="NCBI Taxonomy" id="207340"/>
    <lineage>
        <taxon>Bacteria</taxon>
        <taxon>Pseudomonadati</taxon>
        <taxon>Pseudomonadota</taxon>
        <taxon>Alphaproteobacteria</taxon>
        <taxon>Acetobacterales</taxon>
        <taxon>Roseomonadaceae</taxon>
        <taxon>Roseomonas</taxon>
    </lineage>
</organism>
<evidence type="ECO:0000256" key="2">
    <source>
        <dbReference type="ARBA" id="ARBA00023219"/>
    </source>
</evidence>
<gene>
    <name evidence="4" type="ORF">RADP37_04971</name>
</gene>
<protein>
    <submittedName>
        <fullName evidence="4">Phage Terminase Small Subunit</fullName>
    </submittedName>
</protein>
<reference evidence="4" key="1">
    <citation type="submission" date="2017-12" db="EMBL/GenBank/DDBJ databases">
        <authorList>
            <person name="Martens C."/>
            <person name="Dahlstrom E."/>
            <person name="Barbian K."/>
            <person name="Sykora L."/>
            <person name="Ricklefs S."/>
            <person name="Bruno D."/>
            <person name="Anzick I."/>
            <person name="Myles I."/>
            <person name="Datta S.K."/>
        </authorList>
    </citation>
    <scope>NUCLEOTIDE SEQUENCE</scope>
    <source>
        <strain evidence="4">AD2</strain>
        <plasmid evidence="4">p1-AD2</plasmid>
    </source>
</reference>
<keyword evidence="4" id="KW-0614">Plasmid</keyword>
<dbReference type="PANTHER" id="PTHR41328">
    <property type="entry name" value="TERMINASE SMALL SUBUNIT-RELATED"/>
    <property type="match status" value="1"/>
</dbReference>
<name>A0A4Y1MRP8_9PROT</name>
<dbReference type="Gene3D" id="1.10.10.1400">
    <property type="entry name" value="Terminase, small subunit, N-terminal DNA-binding domain, HTH motif"/>
    <property type="match status" value="1"/>
</dbReference>
<geneLocation type="plasmid" evidence="4">
    <name>p1-AD2</name>
</geneLocation>
<keyword evidence="2" id="KW-0231">Viral genome packaging</keyword>